<dbReference type="Proteomes" id="UP000472272">
    <property type="component" value="Chromosome 1"/>
</dbReference>
<reference evidence="1" key="3">
    <citation type="submission" date="2025-09" db="UniProtKB">
        <authorList>
            <consortium name="Ensembl"/>
        </authorList>
    </citation>
    <scope>IDENTIFICATION</scope>
</reference>
<evidence type="ECO:0000313" key="2">
    <source>
        <dbReference type="Proteomes" id="UP000472272"/>
    </source>
</evidence>
<sequence>MFKSALTRWWDMQKIYHTQVHQELWVGALLTSFVFYKISYGDLSPGHCIGLQP</sequence>
<name>A0A670IA39_PODMU</name>
<keyword evidence="2" id="KW-1185">Reference proteome</keyword>
<dbReference type="Pfam" id="PF08039">
    <property type="entry name" value="Mit_proteolip"/>
    <property type="match status" value="1"/>
</dbReference>
<evidence type="ECO:0000313" key="1">
    <source>
        <dbReference type="Ensembl" id="ENSPMRP00000008544.1"/>
    </source>
</evidence>
<accession>A0A670IA39</accession>
<dbReference type="GeneTree" id="ENSGT01040000244769"/>
<organism evidence="1 2">
    <name type="scientific">Podarcis muralis</name>
    <name type="common">Wall lizard</name>
    <name type="synonym">Lacerta muralis</name>
    <dbReference type="NCBI Taxonomy" id="64176"/>
    <lineage>
        <taxon>Eukaryota</taxon>
        <taxon>Metazoa</taxon>
        <taxon>Chordata</taxon>
        <taxon>Craniata</taxon>
        <taxon>Vertebrata</taxon>
        <taxon>Euteleostomi</taxon>
        <taxon>Lepidosauria</taxon>
        <taxon>Squamata</taxon>
        <taxon>Bifurcata</taxon>
        <taxon>Unidentata</taxon>
        <taxon>Episquamata</taxon>
        <taxon>Laterata</taxon>
        <taxon>Lacertibaenia</taxon>
        <taxon>Lacertidae</taxon>
        <taxon>Podarcis</taxon>
    </lineage>
</organism>
<protein>
    <submittedName>
        <fullName evidence="1">Uncharacterized protein</fullName>
    </submittedName>
</protein>
<reference evidence="1 2" key="1">
    <citation type="journal article" date="2019" name="Proc. Natl. Acad. Sci. U.S.A.">
        <title>Regulatory changes in pterin and carotenoid genes underlie balanced color polymorphisms in the wall lizard.</title>
        <authorList>
            <person name="Andrade P."/>
            <person name="Pinho C."/>
            <person name="Perez I de Lanuza G."/>
            <person name="Afonso S."/>
            <person name="Brejcha J."/>
            <person name="Rubin C.J."/>
            <person name="Wallerman O."/>
            <person name="Pereira P."/>
            <person name="Sabatino S.J."/>
            <person name="Bellati A."/>
            <person name="Pellitteri-Rosa D."/>
            <person name="Bosakova Z."/>
            <person name="Bunikis I."/>
            <person name="Carretero M.A."/>
            <person name="Feiner N."/>
            <person name="Marsik P."/>
            <person name="Pauperio F."/>
            <person name="Salvi D."/>
            <person name="Soler L."/>
            <person name="While G.M."/>
            <person name="Uller T."/>
            <person name="Font E."/>
            <person name="Andersson L."/>
            <person name="Carneiro M."/>
        </authorList>
    </citation>
    <scope>NUCLEOTIDE SEQUENCE</scope>
</reference>
<dbReference type="OMA" id="ACTSYMY"/>
<dbReference type="InterPro" id="IPR012574">
    <property type="entry name" value="ATP5MJ"/>
</dbReference>
<dbReference type="GO" id="GO:0005739">
    <property type="term" value="C:mitochondrion"/>
    <property type="evidence" value="ECO:0007669"/>
    <property type="project" value="InterPro"/>
</dbReference>
<dbReference type="Ensembl" id="ENSPMRT00000009133.1">
    <property type="protein sequence ID" value="ENSPMRP00000008544.1"/>
    <property type="gene ID" value="ENSPMRG00000005774.1"/>
</dbReference>
<reference evidence="1" key="2">
    <citation type="submission" date="2025-08" db="UniProtKB">
        <authorList>
            <consortium name="Ensembl"/>
        </authorList>
    </citation>
    <scope>IDENTIFICATION</scope>
</reference>
<proteinExistence type="predicted"/>
<dbReference type="AlphaFoldDB" id="A0A670IA39"/>